<evidence type="ECO:0000256" key="1">
    <source>
        <dbReference type="SAM" id="SignalP"/>
    </source>
</evidence>
<evidence type="ECO:0008006" key="4">
    <source>
        <dbReference type="Google" id="ProtNLM"/>
    </source>
</evidence>
<organism evidence="2 3">
    <name type="scientific">[Mycobacterium] burgundiense</name>
    <dbReference type="NCBI Taxonomy" id="3064286"/>
    <lineage>
        <taxon>Bacteria</taxon>
        <taxon>Bacillati</taxon>
        <taxon>Actinomycetota</taxon>
        <taxon>Actinomycetes</taxon>
        <taxon>Mycobacteriales</taxon>
        <taxon>Mycobacteriaceae</taxon>
        <taxon>Mycolicibacterium</taxon>
    </lineage>
</organism>
<dbReference type="Proteomes" id="UP001190465">
    <property type="component" value="Chromosome"/>
</dbReference>
<dbReference type="EMBL" id="OY726397">
    <property type="protein sequence ID" value="CAJ1501608.1"/>
    <property type="molecule type" value="Genomic_DNA"/>
</dbReference>
<gene>
    <name evidence="2" type="ORF">MU0053_001970</name>
</gene>
<keyword evidence="1" id="KW-0732">Signal</keyword>
<name>A0ABN9N727_9MYCO</name>
<protein>
    <recommendedName>
        <fullName evidence="4">Keratin associated protein</fullName>
    </recommendedName>
</protein>
<evidence type="ECO:0000313" key="2">
    <source>
        <dbReference type="EMBL" id="CAJ1501608.1"/>
    </source>
</evidence>
<sequence>MQRSAVRTALAGIGGLLLPLGLLLAAPAPAAPDDCRHSSQGCSPSDCSTEYLDCDQGSSVVLPVTGEVPAIA</sequence>
<feature type="signal peptide" evidence="1">
    <location>
        <begin position="1"/>
        <end position="30"/>
    </location>
</feature>
<feature type="chain" id="PRO_5046259836" description="Keratin associated protein" evidence="1">
    <location>
        <begin position="31"/>
        <end position="72"/>
    </location>
</feature>
<accession>A0ABN9N727</accession>
<proteinExistence type="predicted"/>
<dbReference type="RefSeq" id="WP_308482152.1">
    <property type="nucleotide sequence ID" value="NZ_OY726397.1"/>
</dbReference>
<evidence type="ECO:0000313" key="3">
    <source>
        <dbReference type="Proteomes" id="UP001190465"/>
    </source>
</evidence>
<reference evidence="2 3" key="1">
    <citation type="submission" date="2023-08" db="EMBL/GenBank/DDBJ databases">
        <authorList>
            <person name="Folkvardsen B D."/>
            <person name="Norman A."/>
        </authorList>
    </citation>
    <scope>NUCLEOTIDE SEQUENCE [LARGE SCALE GENOMIC DNA]</scope>
    <source>
        <strain evidence="2 3">Mu0053</strain>
    </source>
</reference>
<keyword evidence="3" id="KW-1185">Reference proteome</keyword>